<name>A0A9Q0YUK4_9ROSI</name>
<keyword evidence="2" id="KW-1185">Reference proteome</keyword>
<evidence type="ECO:0000313" key="1">
    <source>
        <dbReference type="EMBL" id="KAJ6710547.1"/>
    </source>
</evidence>
<gene>
    <name evidence="1" type="ORF">OIU74_011421</name>
</gene>
<reference evidence="1" key="2">
    <citation type="journal article" date="2023" name="Int. J. Mol. Sci.">
        <title>De Novo Assembly and Annotation of 11 Diverse Shrub Willow (Salix) Genomes Reveals Novel Gene Organization in Sex-Linked Regions.</title>
        <authorList>
            <person name="Hyden B."/>
            <person name="Feng K."/>
            <person name="Yates T.B."/>
            <person name="Jawdy S."/>
            <person name="Cereghino C."/>
            <person name="Smart L.B."/>
            <person name="Muchero W."/>
        </authorList>
    </citation>
    <scope>NUCLEOTIDE SEQUENCE</scope>
    <source>
        <tissue evidence="1">Shoot tip</tissue>
    </source>
</reference>
<evidence type="ECO:0000313" key="2">
    <source>
        <dbReference type="Proteomes" id="UP001151752"/>
    </source>
</evidence>
<comment type="caution">
    <text evidence="1">The sequence shown here is derived from an EMBL/GenBank/DDBJ whole genome shotgun (WGS) entry which is preliminary data.</text>
</comment>
<protein>
    <submittedName>
        <fullName evidence="1">Uncharacterized protein</fullName>
    </submittedName>
</protein>
<proteinExistence type="predicted"/>
<reference evidence="1" key="1">
    <citation type="submission" date="2022-11" db="EMBL/GenBank/DDBJ databases">
        <authorList>
            <person name="Hyden B.L."/>
            <person name="Feng K."/>
            <person name="Yates T."/>
            <person name="Jawdy S."/>
            <person name="Smart L.B."/>
            <person name="Muchero W."/>
        </authorList>
    </citation>
    <scope>NUCLEOTIDE SEQUENCE</scope>
    <source>
        <tissue evidence="1">Shoot tip</tissue>
    </source>
</reference>
<sequence length="158" mass="17134">MNKKLNIDEVENFIKGTETSCSPRNVNMVGTLPLLPIKPLAKGLRWDRTQKLKNTPPRSLLHCGNGLYIVLATPTAIAIRFRIIIVVGGTIKKLHLTTYKSANSSSPSSGVAGLYVKVNEMSNPAITFSNPCKTAAGWALVPPITFSNHAHFATSHQV</sequence>
<dbReference type="EMBL" id="JAPFFM010000015">
    <property type="protein sequence ID" value="KAJ6710547.1"/>
    <property type="molecule type" value="Genomic_DNA"/>
</dbReference>
<accession>A0A9Q0YUK4</accession>
<organism evidence="1 2">
    <name type="scientific">Salix koriyanagi</name>
    <dbReference type="NCBI Taxonomy" id="2511006"/>
    <lineage>
        <taxon>Eukaryota</taxon>
        <taxon>Viridiplantae</taxon>
        <taxon>Streptophyta</taxon>
        <taxon>Embryophyta</taxon>
        <taxon>Tracheophyta</taxon>
        <taxon>Spermatophyta</taxon>
        <taxon>Magnoliopsida</taxon>
        <taxon>eudicotyledons</taxon>
        <taxon>Gunneridae</taxon>
        <taxon>Pentapetalae</taxon>
        <taxon>rosids</taxon>
        <taxon>fabids</taxon>
        <taxon>Malpighiales</taxon>
        <taxon>Salicaceae</taxon>
        <taxon>Saliceae</taxon>
        <taxon>Salix</taxon>
    </lineage>
</organism>
<dbReference type="Proteomes" id="UP001151752">
    <property type="component" value="Chromosome 2"/>
</dbReference>
<dbReference type="AlphaFoldDB" id="A0A9Q0YUK4"/>